<name>A0A9P0GC30_9CUCU</name>
<keyword evidence="3" id="KW-1185">Reference proteome</keyword>
<evidence type="ECO:0000313" key="2">
    <source>
        <dbReference type="EMBL" id="CAH1104405.1"/>
    </source>
</evidence>
<reference evidence="2" key="1">
    <citation type="submission" date="2022-01" db="EMBL/GenBank/DDBJ databases">
        <authorList>
            <person name="King R."/>
        </authorList>
    </citation>
    <scope>NUCLEOTIDE SEQUENCE</scope>
</reference>
<proteinExistence type="predicted"/>
<gene>
    <name evidence="2" type="ORF">PSYICH_LOCUS5489</name>
</gene>
<sequence>MDAARSQLKNLGEISSTQQSLKYLTEKTYLTLREGHKDLFEQQDNLKKAQFYGQLTIEDNIKRLSDEKRFIAETHNNLVVMTKNIQQKLESSLEQMQDQSAESKINHRELINDLLVIQEKAKDIFERIGTSTI</sequence>
<dbReference type="OrthoDB" id="5978806at2759"/>
<accession>A0A9P0GC30</accession>
<evidence type="ECO:0000313" key="3">
    <source>
        <dbReference type="Proteomes" id="UP001153636"/>
    </source>
</evidence>
<organism evidence="2 3">
    <name type="scientific">Psylliodes chrysocephalus</name>
    <dbReference type="NCBI Taxonomy" id="3402493"/>
    <lineage>
        <taxon>Eukaryota</taxon>
        <taxon>Metazoa</taxon>
        <taxon>Ecdysozoa</taxon>
        <taxon>Arthropoda</taxon>
        <taxon>Hexapoda</taxon>
        <taxon>Insecta</taxon>
        <taxon>Pterygota</taxon>
        <taxon>Neoptera</taxon>
        <taxon>Endopterygota</taxon>
        <taxon>Coleoptera</taxon>
        <taxon>Polyphaga</taxon>
        <taxon>Cucujiformia</taxon>
        <taxon>Chrysomeloidea</taxon>
        <taxon>Chrysomelidae</taxon>
        <taxon>Galerucinae</taxon>
        <taxon>Alticini</taxon>
        <taxon>Psylliodes</taxon>
    </lineage>
</organism>
<dbReference type="Proteomes" id="UP001153636">
    <property type="component" value="Chromosome 17"/>
</dbReference>
<protein>
    <submittedName>
        <fullName evidence="2">Uncharacterized protein</fullName>
    </submittedName>
</protein>
<evidence type="ECO:0000256" key="1">
    <source>
        <dbReference type="SAM" id="Coils"/>
    </source>
</evidence>
<dbReference type="EMBL" id="OV651829">
    <property type="protein sequence ID" value="CAH1104405.1"/>
    <property type="molecule type" value="Genomic_DNA"/>
</dbReference>
<dbReference type="AlphaFoldDB" id="A0A9P0GC30"/>
<feature type="coiled-coil region" evidence="1">
    <location>
        <begin position="82"/>
        <end position="113"/>
    </location>
</feature>
<keyword evidence="1" id="KW-0175">Coiled coil</keyword>